<proteinExistence type="predicted"/>
<reference evidence="1 2" key="1">
    <citation type="journal article" date="2020" name="Cell">
        <title>Large-Scale Comparative Analyses of Tick Genomes Elucidate Their Genetic Diversity and Vector Capacities.</title>
        <authorList>
            <consortium name="Tick Genome and Microbiome Consortium (TIGMIC)"/>
            <person name="Jia N."/>
            <person name="Wang J."/>
            <person name="Shi W."/>
            <person name="Du L."/>
            <person name="Sun Y."/>
            <person name="Zhan W."/>
            <person name="Jiang J.F."/>
            <person name="Wang Q."/>
            <person name="Zhang B."/>
            <person name="Ji P."/>
            <person name="Bell-Sakyi L."/>
            <person name="Cui X.M."/>
            <person name="Yuan T.T."/>
            <person name="Jiang B.G."/>
            <person name="Yang W.F."/>
            <person name="Lam T.T."/>
            <person name="Chang Q.C."/>
            <person name="Ding S.J."/>
            <person name="Wang X.J."/>
            <person name="Zhu J.G."/>
            <person name="Ruan X.D."/>
            <person name="Zhao L."/>
            <person name="Wei J.T."/>
            <person name="Ye R.Z."/>
            <person name="Que T.C."/>
            <person name="Du C.H."/>
            <person name="Zhou Y.H."/>
            <person name="Cheng J.X."/>
            <person name="Dai P.F."/>
            <person name="Guo W.B."/>
            <person name="Han X.H."/>
            <person name="Huang E.J."/>
            <person name="Li L.F."/>
            <person name="Wei W."/>
            <person name="Gao Y.C."/>
            <person name="Liu J.Z."/>
            <person name="Shao H.Z."/>
            <person name="Wang X."/>
            <person name="Wang C.C."/>
            <person name="Yang T.C."/>
            <person name="Huo Q.B."/>
            <person name="Li W."/>
            <person name="Chen H.Y."/>
            <person name="Chen S.E."/>
            <person name="Zhou L.G."/>
            <person name="Ni X.B."/>
            <person name="Tian J.H."/>
            <person name="Sheng Y."/>
            <person name="Liu T."/>
            <person name="Pan Y.S."/>
            <person name="Xia L.Y."/>
            <person name="Li J."/>
            <person name="Zhao F."/>
            <person name="Cao W.C."/>
        </authorList>
    </citation>
    <scope>NUCLEOTIDE SEQUENCE [LARGE SCALE GENOMIC DNA]</scope>
    <source>
        <strain evidence="1">HaeL-2018</strain>
    </source>
</reference>
<name>A0A9J6GIR9_HAELO</name>
<protein>
    <submittedName>
        <fullName evidence="1">Uncharacterized protein</fullName>
    </submittedName>
</protein>
<comment type="caution">
    <text evidence="1">The sequence shown here is derived from an EMBL/GenBank/DDBJ whole genome shotgun (WGS) entry which is preliminary data.</text>
</comment>
<accession>A0A9J6GIR9</accession>
<dbReference type="VEuPathDB" id="VectorBase:HLOH_060637"/>
<dbReference type="AlphaFoldDB" id="A0A9J6GIR9"/>
<dbReference type="Proteomes" id="UP000821853">
    <property type="component" value="Unassembled WGS sequence"/>
</dbReference>
<evidence type="ECO:0000313" key="1">
    <source>
        <dbReference type="EMBL" id="KAH9378398.1"/>
    </source>
</evidence>
<gene>
    <name evidence="1" type="ORF">HPB48_017519</name>
</gene>
<evidence type="ECO:0000313" key="2">
    <source>
        <dbReference type="Proteomes" id="UP000821853"/>
    </source>
</evidence>
<keyword evidence="2" id="KW-1185">Reference proteome</keyword>
<organism evidence="1 2">
    <name type="scientific">Haemaphysalis longicornis</name>
    <name type="common">Bush tick</name>
    <dbReference type="NCBI Taxonomy" id="44386"/>
    <lineage>
        <taxon>Eukaryota</taxon>
        <taxon>Metazoa</taxon>
        <taxon>Ecdysozoa</taxon>
        <taxon>Arthropoda</taxon>
        <taxon>Chelicerata</taxon>
        <taxon>Arachnida</taxon>
        <taxon>Acari</taxon>
        <taxon>Parasitiformes</taxon>
        <taxon>Ixodida</taxon>
        <taxon>Ixodoidea</taxon>
        <taxon>Ixodidae</taxon>
        <taxon>Haemaphysalinae</taxon>
        <taxon>Haemaphysalis</taxon>
    </lineage>
</organism>
<dbReference type="EMBL" id="JABSTR010000008">
    <property type="protein sequence ID" value="KAH9378398.1"/>
    <property type="molecule type" value="Genomic_DNA"/>
</dbReference>
<sequence length="183" mass="20194">MQDFLDLRSKRRVRASETIVEYMYSKNALLDKAPYPLATKERVSLILSGIEDNTWAKPLAAQPCSSVVELIDRATLLDTRRRPRQPLPTTRWTALTTICNGILTGTTQPDHEVTEGKTIPSSLSALHVVTNPRIATTATSQDTFRGSAAVPRLQQLSVQKNAEPAEPTIQVDAAQREGKPTVF</sequence>
<dbReference type="OrthoDB" id="7288680at2759"/>